<evidence type="ECO:0000313" key="2">
    <source>
        <dbReference type="EMBL" id="GAT54225.1"/>
    </source>
</evidence>
<feature type="compositionally biased region" description="Polar residues" evidence="1">
    <location>
        <begin position="1"/>
        <end position="42"/>
    </location>
</feature>
<dbReference type="Pfam" id="PF04081">
    <property type="entry name" value="DNA_pol_delta_4"/>
    <property type="match status" value="1"/>
</dbReference>
<name>A0ABQ0LT15_MYCCL</name>
<evidence type="ECO:0000256" key="1">
    <source>
        <dbReference type="SAM" id="MobiDB-lite"/>
    </source>
</evidence>
<sequence>MPVAKTKSSSQPTLKQTALQFNASKRTASTNTPANKKTASAVSTTDVEEIEISSSESDSDEVEIVDAKTSVSLLGKRKKPSSPVAETPAKNVKLPKIEENVVVVEPLDISPSQKRWKEHAQTVREKRGKLPLIHAEDQNVFDDILRVFDLSCEFGPLLDCRRQQRSTTSSSPNKALYTRNRFSLGASSEFCFSLSFSILMSASFKLLVYRLLLSPSLNAFVN</sequence>
<gene>
    <name evidence="2" type="ORF">MCHLO_11096</name>
</gene>
<organism evidence="2 3">
    <name type="scientific">Mycena chlorophos</name>
    <name type="common">Agaric fungus</name>
    <name type="synonym">Agaricus chlorophos</name>
    <dbReference type="NCBI Taxonomy" id="658473"/>
    <lineage>
        <taxon>Eukaryota</taxon>
        <taxon>Fungi</taxon>
        <taxon>Dikarya</taxon>
        <taxon>Basidiomycota</taxon>
        <taxon>Agaricomycotina</taxon>
        <taxon>Agaricomycetes</taxon>
        <taxon>Agaricomycetidae</taxon>
        <taxon>Agaricales</taxon>
        <taxon>Marasmiineae</taxon>
        <taxon>Mycenaceae</taxon>
        <taxon>Mycena</taxon>
    </lineage>
</organism>
<evidence type="ECO:0000313" key="3">
    <source>
        <dbReference type="Proteomes" id="UP000815677"/>
    </source>
</evidence>
<reference evidence="2" key="1">
    <citation type="submission" date="2014-09" db="EMBL/GenBank/DDBJ databases">
        <title>Genome sequence of the luminous mushroom Mycena chlorophos for searching fungal bioluminescence genes.</title>
        <authorList>
            <person name="Tanaka Y."/>
            <person name="Kasuga D."/>
            <person name="Oba Y."/>
            <person name="Hase S."/>
            <person name="Sato K."/>
            <person name="Oba Y."/>
            <person name="Sakakibara Y."/>
        </authorList>
    </citation>
    <scope>NUCLEOTIDE SEQUENCE</scope>
</reference>
<protein>
    <submittedName>
        <fullName evidence="2">Uncharacterized protein</fullName>
    </submittedName>
</protein>
<proteinExistence type="predicted"/>
<keyword evidence="3" id="KW-1185">Reference proteome</keyword>
<dbReference type="Proteomes" id="UP000815677">
    <property type="component" value="Unassembled WGS sequence"/>
</dbReference>
<dbReference type="EMBL" id="DF848546">
    <property type="protein sequence ID" value="GAT54225.1"/>
    <property type="molecule type" value="Genomic_DNA"/>
</dbReference>
<feature type="compositionally biased region" description="Acidic residues" evidence="1">
    <location>
        <begin position="46"/>
        <end position="63"/>
    </location>
</feature>
<accession>A0ABQ0LT15</accession>
<feature type="region of interest" description="Disordered" evidence="1">
    <location>
        <begin position="1"/>
        <end position="63"/>
    </location>
</feature>
<dbReference type="InterPro" id="IPR007218">
    <property type="entry name" value="DNA_pol_delta_4"/>
</dbReference>